<dbReference type="VEuPathDB" id="FungiDB:CC1G_00922"/>
<gene>
    <name evidence="2" type="ORF">CC1G_00922</name>
</gene>
<feature type="region of interest" description="Disordered" evidence="1">
    <location>
        <begin position="303"/>
        <end position="324"/>
    </location>
</feature>
<accession>A8N947</accession>
<dbReference type="RefSeq" id="XP_001831375.1">
    <property type="nucleotide sequence ID" value="XM_001831323.2"/>
</dbReference>
<feature type="region of interest" description="Disordered" evidence="1">
    <location>
        <begin position="621"/>
        <end position="665"/>
    </location>
</feature>
<dbReference type="AlphaFoldDB" id="A8N947"/>
<reference evidence="2 3" key="1">
    <citation type="journal article" date="2010" name="Proc. Natl. Acad. Sci. U.S.A.">
        <title>Insights into evolution of multicellular fungi from the assembled chromosomes of the mushroom Coprinopsis cinerea (Coprinus cinereus).</title>
        <authorList>
            <person name="Stajich J.E."/>
            <person name="Wilke S.K."/>
            <person name="Ahren D."/>
            <person name="Au C.H."/>
            <person name="Birren B.W."/>
            <person name="Borodovsky M."/>
            <person name="Burns C."/>
            <person name="Canback B."/>
            <person name="Casselton L.A."/>
            <person name="Cheng C.K."/>
            <person name="Deng J."/>
            <person name="Dietrich F.S."/>
            <person name="Fargo D.C."/>
            <person name="Farman M.L."/>
            <person name="Gathman A.C."/>
            <person name="Goldberg J."/>
            <person name="Guigo R."/>
            <person name="Hoegger P.J."/>
            <person name="Hooker J.B."/>
            <person name="Huggins A."/>
            <person name="James T.Y."/>
            <person name="Kamada T."/>
            <person name="Kilaru S."/>
            <person name="Kodira C."/>
            <person name="Kues U."/>
            <person name="Kupfer D."/>
            <person name="Kwan H.S."/>
            <person name="Lomsadze A."/>
            <person name="Li W."/>
            <person name="Lilly W.W."/>
            <person name="Ma L.J."/>
            <person name="Mackey A.J."/>
            <person name="Manning G."/>
            <person name="Martin F."/>
            <person name="Muraguchi H."/>
            <person name="Natvig D.O."/>
            <person name="Palmerini H."/>
            <person name="Ramesh M.A."/>
            <person name="Rehmeyer C.J."/>
            <person name="Roe B.A."/>
            <person name="Shenoy N."/>
            <person name="Stanke M."/>
            <person name="Ter-Hovhannisyan V."/>
            <person name="Tunlid A."/>
            <person name="Velagapudi R."/>
            <person name="Vision T.J."/>
            <person name="Zeng Q."/>
            <person name="Zolan M.E."/>
            <person name="Pukkila P.J."/>
        </authorList>
    </citation>
    <scope>NUCLEOTIDE SEQUENCE [LARGE SCALE GENOMIC DNA]</scope>
    <source>
        <strain evidence="3">Okayama-7 / 130 / ATCC MYA-4618 / FGSC 9003</strain>
    </source>
</reference>
<comment type="caution">
    <text evidence="2">The sequence shown here is derived from an EMBL/GenBank/DDBJ whole genome shotgun (WGS) entry which is preliminary data.</text>
</comment>
<feature type="region of interest" description="Disordered" evidence="1">
    <location>
        <begin position="172"/>
        <end position="195"/>
    </location>
</feature>
<dbReference type="OMA" id="YPRERHT"/>
<feature type="region of interest" description="Disordered" evidence="1">
    <location>
        <begin position="116"/>
        <end position="142"/>
    </location>
</feature>
<dbReference type="GeneID" id="6007847"/>
<name>A8N947_COPC7</name>
<dbReference type="KEGG" id="cci:CC1G_00922"/>
<feature type="region of interest" description="Disordered" evidence="1">
    <location>
        <begin position="336"/>
        <end position="372"/>
    </location>
</feature>
<feature type="compositionally biased region" description="Low complexity" evidence="1">
    <location>
        <begin position="623"/>
        <end position="643"/>
    </location>
</feature>
<feature type="compositionally biased region" description="Polar residues" evidence="1">
    <location>
        <begin position="650"/>
        <end position="660"/>
    </location>
</feature>
<feature type="region of interest" description="Disordered" evidence="1">
    <location>
        <begin position="29"/>
        <end position="54"/>
    </location>
</feature>
<feature type="region of interest" description="Disordered" evidence="1">
    <location>
        <begin position="484"/>
        <end position="609"/>
    </location>
</feature>
<dbReference type="Proteomes" id="UP000001861">
    <property type="component" value="Unassembled WGS sequence"/>
</dbReference>
<dbReference type="STRING" id="240176.A8N947"/>
<feature type="region of interest" description="Disordered" evidence="1">
    <location>
        <begin position="209"/>
        <end position="229"/>
    </location>
</feature>
<evidence type="ECO:0000256" key="1">
    <source>
        <dbReference type="SAM" id="MobiDB-lite"/>
    </source>
</evidence>
<sequence>MGFLKRLFSIGGKNKKLRKSRIVHNVPLPEVAESKPEPATPAVEQGEEDHEEAVSRLLRSSSQRYAVVAEVDYTNMPPMPHPINDVVNLQAPSASTVSLVSATMGSKSGYNVTVHRRERQTSCESRKDAETPKAKNRYSAHLNANDSRVLRLRSDPSVASLVSLYDEHGRLPEAAFSNSPPSSPKATSEEPIGRAQCKRSGSTLRQLLGAPAGTSTARGSGEFSGDEGDISWAERFLGETDDRSDSTHSSLPLPTPISDRAVVISDISEISLQTNATVDNPAISSMDVELSVSTNASEIFGESFRHNHSYNKPEPTTPQRTPQRASQVFDFITKKKQSKPALENGDRPLPQLPSAFSSPSSDGAHSINDHLGSRFSEDSCESAFAKERISAIPIPCDAPLDSRPVSEQSFTYKFGDTPQDQDIPRFSFNVDMNAVHEPQVSQQPPADIVIDTTHADRPALQQIVTPQTKTRPVKVLMTGPTKVIVTAPTPGTAHPNSGTRIPRGPRSLSSRRRISGSHRSGSRRSTQLERSHTGSDMLSSIPSPRYRSSHHRSTSGSSSHGSNNENEPPRHHRSSSSRDSRSDRDRSSKERRSVHKGSTIPEGYISKPMSLGVKAEIPLTPLRSQNTNSSHRSSNSSRRSSTSLFRPVVNQATFDPPSTRNGDRDSIAYGYGKTGNGYALSSEIDLRYQRAKAREAEREKSGLYGMVSKTPKRKSTGPGVVLGNLNFF</sequence>
<keyword evidence="3" id="KW-1185">Reference proteome</keyword>
<dbReference type="InParanoid" id="A8N947"/>
<dbReference type="EMBL" id="AACS02000007">
    <property type="protein sequence ID" value="EAU90538.1"/>
    <property type="molecule type" value="Genomic_DNA"/>
</dbReference>
<protein>
    <submittedName>
        <fullName evidence="2">Uncharacterized protein</fullName>
    </submittedName>
</protein>
<feature type="compositionally biased region" description="Basic and acidic residues" evidence="1">
    <location>
        <begin position="119"/>
        <end position="133"/>
    </location>
</feature>
<feature type="compositionally biased region" description="Polar residues" evidence="1">
    <location>
        <begin position="354"/>
        <end position="363"/>
    </location>
</feature>
<proteinExistence type="predicted"/>
<feature type="compositionally biased region" description="Basic and acidic residues" evidence="1">
    <location>
        <begin position="576"/>
        <end position="591"/>
    </location>
</feature>
<feature type="compositionally biased region" description="Polar residues" evidence="1">
    <location>
        <begin position="176"/>
        <end position="186"/>
    </location>
</feature>
<feature type="compositionally biased region" description="Basic residues" evidence="1">
    <location>
        <begin position="509"/>
        <end position="522"/>
    </location>
</feature>
<organism evidence="2 3">
    <name type="scientific">Coprinopsis cinerea (strain Okayama-7 / 130 / ATCC MYA-4618 / FGSC 9003)</name>
    <name type="common">Inky cap fungus</name>
    <name type="synonym">Hormographiella aspergillata</name>
    <dbReference type="NCBI Taxonomy" id="240176"/>
    <lineage>
        <taxon>Eukaryota</taxon>
        <taxon>Fungi</taxon>
        <taxon>Dikarya</taxon>
        <taxon>Basidiomycota</taxon>
        <taxon>Agaricomycotina</taxon>
        <taxon>Agaricomycetes</taxon>
        <taxon>Agaricomycetidae</taxon>
        <taxon>Agaricales</taxon>
        <taxon>Agaricineae</taxon>
        <taxon>Psathyrellaceae</taxon>
        <taxon>Coprinopsis</taxon>
    </lineage>
</organism>
<evidence type="ECO:0000313" key="2">
    <source>
        <dbReference type="EMBL" id="EAU90538.1"/>
    </source>
</evidence>
<dbReference type="OrthoDB" id="3168838at2759"/>
<evidence type="ECO:0000313" key="3">
    <source>
        <dbReference type="Proteomes" id="UP000001861"/>
    </source>
</evidence>
<dbReference type="eggNOG" id="ENOG502SQ6X">
    <property type="taxonomic scope" value="Eukaryota"/>
</dbReference>